<keyword evidence="2" id="KW-0812">Transmembrane</keyword>
<gene>
    <name evidence="3" type="ORF">BC792_1283</name>
</gene>
<keyword evidence="2" id="KW-1133">Transmembrane helix</keyword>
<evidence type="ECO:0000256" key="2">
    <source>
        <dbReference type="SAM" id="Phobius"/>
    </source>
</evidence>
<feature type="compositionally biased region" description="Basic and acidic residues" evidence="1">
    <location>
        <begin position="123"/>
        <end position="132"/>
    </location>
</feature>
<dbReference type="AlphaFoldDB" id="A0A5S5D1N2"/>
<protein>
    <submittedName>
        <fullName evidence="3">Uncharacterized protein</fullName>
    </submittedName>
</protein>
<comment type="caution">
    <text evidence="3">The sequence shown here is derived from an EMBL/GenBank/DDBJ whole genome shotgun (WGS) entry which is preliminary data.</text>
</comment>
<keyword evidence="2" id="KW-0472">Membrane</keyword>
<sequence>MMFEIDLYNEEVLRAFHEKKDQGKLIHLKRASRADLMKECLLRLENGELENDIPALAKIFNSEGNVESLKTAIKKATADKFRPIQDFIREKTSKPTDNIIALLAIFIDFQPRPFEQWREIRRAKSDEGKANSEEEETPAQEADDITEEVDKNNDPPQSKIHVSNTDDVIAPVSATGVSLNKLKNSSWQKKKKRDLLLGGIGGITAVLLITWYIAAIPEECMCWNGEKYIPVDCQDKTQPYQVIGLDQDKLEHFRKITKPDTLGIKDIGNIWYSKIDNEVEFFTGPGHHPVQQHRSLKAVTRHIWNTYVNIKPDSSQNLPFGIISEPREKSR</sequence>
<name>A0A5S5D1N2_9SPHI</name>
<evidence type="ECO:0000313" key="3">
    <source>
        <dbReference type="EMBL" id="TYP89284.1"/>
    </source>
</evidence>
<feature type="compositionally biased region" description="Acidic residues" evidence="1">
    <location>
        <begin position="133"/>
        <end position="147"/>
    </location>
</feature>
<evidence type="ECO:0000313" key="4">
    <source>
        <dbReference type="Proteomes" id="UP000325105"/>
    </source>
</evidence>
<accession>A0A5S5D1N2</accession>
<feature type="transmembrane region" description="Helical" evidence="2">
    <location>
        <begin position="195"/>
        <end position="214"/>
    </location>
</feature>
<keyword evidence="4" id="KW-1185">Reference proteome</keyword>
<dbReference type="EMBL" id="VNHX01000028">
    <property type="protein sequence ID" value="TYP89284.1"/>
    <property type="molecule type" value="Genomic_DNA"/>
</dbReference>
<dbReference type="Proteomes" id="UP000325105">
    <property type="component" value="Unassembled WGS sequence"/>
</dbReference>
<organism evidence="3 4">
    <name type="scientific">Sphingobacterium allocomposti</name>
    <dbReference type="NCBI Taxonomy" id="415956"/>
    <lineage>
        <taxon>Bacteria</taxon>
        <taxon>Pseudomonadati</taxon>
        <taxon>Bacteroidota</taxon>
        <taxon>Sphingobacteriia</taxon>
        <taxon>Sphingobacteriales</taxon>
        <taxon>Sphingobacteriaceae</taxon>
        <taxon>Sphingobacterium</taxon>
    </lineage>
</organism>
<evidence type="ECO:0000256" key="1">
    <source>
        <dbReference type="SAM" id="MobiDB-lite"/>
    </source>
</evidence>
<feature type="compositionally biased region" description="Polar residues" evidence="1">
    <location>
        <begin position="154"/>
        <end position="163"/>
    </location>
</feature>
<feature type="region of interest" description="Disordered" evidence="1">
    <location>
        <begin position="123"/>
        <end position="163"/>
    </location>
</feature>
<proteinExistence type="predicted"/>
<dbReference type="OrthoDB" id="1340494at2"/>
<reference evidence="3 4" key="1">
    <citation type="submission" date="2019-07" db="EMBL/GenBank/DDBJ databases">
        <title>Genomic Encyclopedia of Archaeal and Bacterial Type Strains, Phase II (KMG-II): from individual species to whole genera.</title>
        <authorList>
            <person name="Goeker M."/>
        </authorList>
    </citation>
    <scope>NUCLEOTIDE SEQUENCE [LARGE SCALE GENOMIC DNA]</scope>
    <source>
        <strain evidence="3 4">DSM 18850</strain>
    </source>
</reference>